<dbReference type="GO" id="GO:0016746">
    <property type="term" value="F:acyltransferase activity"/>
    <property type="evidence" value="ECO:0007669"/>
    <property type="project" value="UniProtKB-KW"/>
</dbReference>
<comment type="similarity">
    <text evidence="10">Belongs to the acyltransferase CrtO family.</text>
</comment>
<dbReference type="AlphaFoldDB" id="A0A4D7JLV0"/>
<comment type="pathway">
    <text evidence="9">Carotenoid biosynthesis; staphyloxanthin biosynthesis; staphyloxanthin from farnesyl diphosphate: step 5/5.</text>
</comment>
<evidence type="ECO:0000256" key="11">
    <source>
        <dbReference type="ARBA" id="ARBA00023667"/>
    </source>
</evidence>
<reference evidence="14 15" key="1">
    <citation type="submission" date="2018-04" db="EMBL/GenBank/DDBJ databases">
        <title>Complete genome uncultured novel isolate.</title>
        <authorList>
            <person name="Merlino G."/>
        </authorList>
    </citation>
    <scope>NUCLEOTIDE SEQUENCE [LARGE SCALE GENOMIC DNA]</scope>
    <source>
        <strain evidence="15">R1DC9</strain>
    </source>
</reference>
<keyword evidence="2" id="KW-1003">Cell membrane</keyword>
<feature type="transmembrane region" description="Helical" evidence="13">
    <location>
        <begin position="67"/>
        <end position="85"/>
    </location>
</feature>
<sequence length="132" mass="15936">MNWYFKPRKKEIPFYELIGVRKFKKHLLNFFGENYSQKQGWLPLKNRSENYNEAFKKFINKTKQNEVVHLIVMLILLILSVETLLEGKFLQALSVVIINIPFNVYPIILQRYNRFRIYQILKIDRIEQTPGD</sequence>
<evidence type="ECO:0000256" key="9">
    <source>
        <dbReference type="ARBA" id="ARBA00023588"/>
    </source>
</evidence>
<evidence type="ECO:0000256" key="13">
    <source>
        <dbReference type="SAM" id="Phobius"/>
    </source>
</evidence>
<evidence type="ECO:0000256" key="5">
    <source>
        <dbReference type="ARBA" id="ARBA00022729"/>
    </source>
</evidence>
<comment type="subcellular location">
    <subcellularLocation>
        <location evidence="1">Cell membrane</location>
        <topology evidence="1">Single-pass membrane protein</topology>
    </subcellularLocation>
</comment>
<evidence type="ECO:0000313" key="14">
    <source>
        <dbReference type="EMBL" id="QCK15617.1"/>
    </source>
</evidence>
<gene>
    <name evidence="14" type="ORF">DCC35_13115</name>
</gene>
<keyword evidence="7 13" id="KW-0472">Membrane</keyword>
<keyword evidence="15" id="KW-1185">Reference proteome</keyword>
<keyword evidence="4 13" id="KW-0812">Transmembrane</keyword>
<name>A0A4D7JLV0_9BACT</name>
<accession>A0A4D7JLV0</accession>
<evidence type="ECO:0000256" key="12">
    <source>
        <dbReference type="ARBA" id="ARBA00025324"/>
    </source>
</evidence>
<evidence type="ECO:0000256" key="8">
    <source>
        <dbReference type="ARBA" id="ARBA00023315"/>
    </source>
</evidence>
<evidence type="ECO:0000256" key="1">
    <source>
        <dbReference type="ARBA" id="ARBA00004162"/>
    </source>
</evidence>
<dbReference type="Pfam" id="PF18927">
    <property type="entry name" value="CrtO"/>
    <property type="match status" value="1"/>
</dbReference>
<evidence type="ECO:0000256" key="10">
    <source>
        <dbReference type="ARBA" id="ARBA00023603"/>
    </source>
</evidence>
<protein>
    <recommendedName>
        <fullName evidence="11">Glycosyl-4,4'-diaponeurosporenoate acyltransferase</fullName>
    </recommendedName>
</protein>
<keyword evidence="8" id="KW-0012">Acyltransferase</keyword>
<feature type="transmembrane region" description="Helical" evidence="13">
    <location>
        <begin position="91"/>
        <end position="109"/>
    </location>
</feature>
<dbReference type="Proteomes" id="UP000298616">
    <property type="component" value="Chromosome"/>
</dbReference>
<dbReference type="EMBL" id="CP028923">
    <property type="protein sequence ID" value="QCK15617.1"/>
    <property type="molecule type" value="Genomic_DNA"/>
</dbReference>
<proteinExistence type="inferred from homology"/>
<dbReference type="UniPathway" id="UPA00029">
    <property type="reaction ID" value="UER00560"/>
</dbReference>
<evidence type="ECO:0000256" key="2">
    <source>
        <dbReference type="ARBA" id="ARBA00022475"/>
    </source>
</evidence>
<evidence type="ECO:0000256" key="7">
    <source>
        <dbReference type="ARBA" id="ARBA00023136"/>
    </source>
</evidence>
<dbReference type="RefSeq" id="WP_137091212.1">
    <property type="nucleotide sequence ID" value="NZ_CP028923.1"/>
</dbReference>
<evidence type="ECO:0000256" key="4">
    <source>
        <dbReference type="ARBA" id="ARBA00022692"/>
    </source>
</evidence>
<keyword evidence="3" id="KW-0808">Transferase</keyword>
<evidence type="ECO:0000256" key="3">
    <source>
        <dbReference type="ARBA" id="ARBA00022679"/>
    </source>
</evidence>
<evidence type="ECO:0000256" key="6">
    <source>
        <dbReference type="ARBA" id="ARBA00022989"/>
    </source>
</evidence>
<evidence type="ECO:0000313" key="15">
    <source>
        <dbReference type="Proteomes" id="UP000298616"/>
    </source>
</evidence>
<dbReference type="OrthoDB" id="883215at2"/>
<dbReference type="InterPro" id="IPR044021">
    <property type="entry name" value="CrtO"/>
</dbReference>
<keyword evidence="6 13" id="KW-1133">Transmembrane helix</keyword>
<dbReference type="GO" id="GO:0005886">
    <property type="term" value="C:plasma membrane"/>
    <property type="evidence" value="ECO:0007669"/>
    <property type="project" value="UniProtKB-SubCell"/>
</dbReference>
<keyword evidence="5" id="KW-0732">Signal</keyword>
<comment type="function">
    <text evidence="12">Catalyzes the acylation of glycosyl-4,4'-diaponeurosporenoate, i.e. the esterification of glucose at the C6'' position with the carboxyl group of the C(15) fatty acid 12-methyltetradecanoic acid, to yield staphyloxanthin. This is the last step in the biosynthesis of this orange pigment, present in most staphylococci strains.</text>
</comment>
<dbReference type="KEGG" id="fpf:DCC35_13115"/>
<organism evidence="14 15">
    <name type="scientific">Mangrovivirga cuniculi</name>
    <dbReference type="NCBI Taxonomy" id="2715131"/>
    <lineage>
        <taxon>Bacteria</taxon>
        <taxon>Pseudomonadati</taxon>
        <taxon>Bacteroidota</taxon>
        <taxon>Cytophagia</taxon>
        <taxon>Cytophagales</taxon>
        <taxon>Mangrovivirgaceae</taxon>
        <taxon>Mangrovivirga</taxon>
    </lineage>
</organism>